<name>A0A6P5ABL5_BRABE</name>
<evidence type="ECO:0000256" key="3">
    <source>
        <dbReference type="ARBA" id="ARBA00023157"/>
    </source>
</evidence>
<dbReference type="InterPro" id="IPR016186">
    <property type="entry name" value="C-type_lectin-like/link_sf"/>
</dbReference>
<gene>
    <name evidence="7" type="primary">LOC109487480</name>
</gene>
<accession>A0A6P5ABL5</accession>
<dbReference type="InterPro" id="IPR018378">
    <property type="entry name" value="C-type_lectin_CS"/>
</dbReference>
<dbReference type="Pfam" id="PF00059">
    <property type="entry name" value="Lectin_C"/>
    <property type="match status" value="1"/>
</dbReference>
<dbReference type="AlphaFoldDB" id="A0A6P5ABL5"/>
<dbReference type="Proteomes" id="UP000515135">
    <property type="component" value="Unplaced"/>
</dbReference>
<evidence type="ECO:0000259" key="5">
    <source>
        <dbReference type="PROSITE" id="PS50041"/>
    </source>
</evidence>
<feature type="compositionally biased region" description="Pro residues" evidence="4">
    <location>
        <begin position="11"/>
        <end position="40"/>
    </location>
</feature>
<dbReference type="PANTHER" id="PTHR22801:SF63">
    <property type="entry name" value="C-TYPE LECTIN DOMAIN-CONTAINING PROTEIN"/>
    <property type="match status" value="1"/>
</dbReference>
<dbReference type="KEGG" id="bbel:109487480"/>
<dbReference type="Gene3D" id="3.10.100.10">
    <property type="entry name" value="Mannose-Binding Protein A, subunit A"/>
    <property type="match status" value="1"/>
</dbReference>
<dbReference type="CDD" id="cd00037">
    <property type="entry name" value="CLECT"/>
    <property type="match status" value="1"/>
</dbReference>
<dbReference type="GO" id="GO:0005581">
    <property type="term" value="C:collagen trimer"/>
    <property type="evidence" value="ECO:0007669"/>
    <property type="project" value="UniProtKB-KW"/>
</dbReference>
<dbReference type="SUPFAM" id="SSF56436">
    <property type="entry name" value="C-type lectin-like"/>
    <property type="match status" value="1"/>
</dbReference>
<evidence type="ECO:0000256" key="2">
    <source>
        <dbReference type="ARBA" id="ARBA00023119"/>
    </source>
</evidence>
<dbReference type="SMART" id="SM00034">
    <property type="entry name" value="CLECT"/>
    <property type="match status" value="1"/>
</dbReference>
<dbReference type="OrthoDB" id="8066719at2759"/>
<protein>
    <submittedName>
        <fullName evidence="7">Collectin-11-like</fullName>
    </submittedName>
</protein>
<keyword evidence="2" id="KW-0176">Collagen</keyword>
<evidence type="ECO:0000313" key="6">
    <source>
        <dbReference type="Proteomes" id="UP000515135"/>
    </source>
</evidence>
<organism evidence="6 7">
    <name type="scientific">Branchiostoma belcheri</name>
    <name type="common">Amphioxus</name>
    <dbReference type="NCBI Taxonomy" id="7741"/>
    <lineage>
        <taxon>Eukaryota</taxon>
        <taxon>Metazoa</taxon>
        <taxon>Chordata</taxon>
        <taxon>Cephalochordata</taxon>
        <taxon>Leptocardii</taxon>
        <taxon>Amphioxiformes</taxon>
        <taxon>Branchiostomatidae</taxon>
        <taxon>Branchiostoma</taxon>
    </lineage>
</organism>
<feature type="region of interest" description="Disordered" evidence="4">
    <location>
        <begin position="196"/>
        <end position="215"/>
    </location>
</feature>
<keyword evidence="1" id="KW-0106">Calcium</keyword>
<evidence type="ECO:0000256" key="4">
    <source>
        <dbReference type="SAM" id="MobiDB-lite"/>
    </source>
</evidence>
<dbReference type="PROSITE" id="PS50041">
    <property type="entry name" value="C_TYPE_LECTIN_2"/>
    <property type="match status" value="1"/>
</dbReference>
<evidence type="ECO:0000256" key="1">
    <source>
        <dbReference type="ARBA" id="ARBA00022837"/>
    </source>
</evidence>
<dbReference type="PANTHER" id="PTHR22801">
    <property type="entry name" value="LITHOSTATHINE"/>
    <property type="match status" value="1"/>
</dbReference>
<dbReference type="InterPro" id="IPR050801">
    <property type="entry name" value="Ca-Dep_Lectins_ImmuneDev"/>
</dbReference>
<dbReference type="RefSeq" id="XP_019647028.1">
    <property type="nucleotide sequence ID" value="XM_019791469.1"/>
</dbReference>
<keyword evidence="3" id="KW-1015">Disulfide bond</keyword>
<dbReference type="InterPro" id="IPR008160">
    <property type="entry name" value="Collagen"/>
</dbReference>
<proteinExistence type="predicted"/>
<sequence length="228" mass="24184">MPPGEKGLMGPPGPPGEKGPMGPSGPPGPVSGGPPGPPGPSGLMGPIGPPGHNGTWMCPNVKSSAGYTKFRETCYKAFNTLANFGDSALYCHVDGGTLAMPRDAATDAFLISLKNAVNDKSTFWFGLHDRRIEGSFEWIDGTPLGSFSSWHPGEPNGAYEDCEEDCADYWKWDKWNDNDCNVPQRFLCQVAPGTAPMQQSQTESETDDAATANPAYGCRAGKTLTSHS</sequence>
<dbReference type="PROSITE" id="PS00615">
    <property type="entry name" value="C_TYPE_LECTIN_1"/>
    <property type="match status" value="1"/>
</dbReference>
<feature type="region of interest" description="Disordered" evidence="4">
    <location>
        <begin position="1"/>
        <end position="48"/>
    </location>
</feature>
<keyword evidence="6" id="KW-1185">Reference proteome</keyword>
<dbReference type="InterPro" id="IPR001304">
    <property type="entry name" value="C-type_lectin-like"/>
</dbReference>
<dbReference type="Pfam" id="PF01391">
    <property type="entry name" value="Collagen"/>
    <property type="match status" value="1"/>
</dbReference>
<dbReference type="InterPro" id="IPR016187">
    <property type="entry name" value="CTDL_fold"/>
</dbReference>
<evidence type="ECO:0000313" key="7">
    <source>
        <dbReference type="RefSeq" id="XP_019647028.1"/>
    </source>
</evidence>
<reference evidence="7" key="1">
    <citation type="submission" date="2025-08" db="UniProtKB">
        <authorList>
            <consortium name="RefSeq"/>
        </authorList>
    </citation>
    <scope>IDENTIFICATION</scope>
    <source>
        <tissue evidence="7">Gonad</tissue>
    </source>
</reference>
<feature type="domain" description="C-type lectin" evidence="5">
    <location>
        <begin position="70"/>
        <end position="189"/>
    </location>
</feature>
<dbReference type="GeneID" id="109487480"/>